<sequence length="67" mass="7590">MASLSVHFVSHTPGAGTLTALKKTIATWRRRNRERRELLSLDGRAIRDLGTTPQAVQFEANKPFWRA</sequence>
<dbReference type="STRING" id="225324.SAMN02745126_03009"/>
<accession>A0A1T4PTS0</accession>
<feature type="domain" description="YjiS-like" evidence="1">
    <location>
        <begin position="23"/>
        <end position="53"/>
    </location>
</feature>
<dbReference type="Proteomes" id="UP000190092">
    <property type="component" value="Unassembled WGS sequence"/>
</dbReference>
<evidence type="ECO:0000313" key="2">
    <source>
        <dbReference type="EMBL" id="SJZ94942.1"/>
    </source>
</evidence>
<dbReference type="Pfam" id="PF06568">
    <property type="entry name" value="YjiS-like"/>
    <property type="match status" value="1"/>
</dbReference>
<gene>
    <name evidence="2" type="ORF">SAMN02745126_03009</name>
</gene>
<protein>
    <submittedName>
        <fullName evidence="2">Uncharacterized conserved protein YjiS, DUF1127 family</fullName>
    </submittedName>
</protein>
<keyword evidence="3" id="KW-1185">Reference proteome</keyword>
<proteinExistence type="predicted"/>
<evidence type="ECO:0000259" key="1">
    <source>
        <dbReference type="Pfam" id="PF06568"/>
    </source>
</evidence>
<evidence type="ECO:0000313" key="3">
    <source>
        <dbReference type="Proteomes" id="UP000190092"/>
    </source>
</evidence>
<name>A0A1T4PTS0_9HYPH</name>
<reference evidence="3" key="1">
    <citation type="submission" date="2017-02" db="EMBL/GenBank/DDBJ databases">
        <authorList>
            <person name="Varghese N."/>
            <person name="Submissions S."/>
        </authorList>
    </citation>
    <scope>NUCLEOTIDE SEQUENCE [LARGE SCALE GENOMIC DNA]</scope>
    <source>
        <strain evidence="3">ATCC 27094</strain>
    </source>
</reference>
<dbReference type="AlphaFoldDB" id="A0A1T4PTS0"/>
<dbReference type="RefSeq" id="WP_085934639.1">
    <property type="nucleotide sequence ID" value="NZ_FUWJ01000002.1"/>
</dbReference>
<dbReference type="InterPro" id="IPR009506">
    <property type="entry name" value="YjiS-like"/>
</dbReference>
<dbReference type="EMBL" id="FUWJ01000002">
    <property type="protein sequence ID" value="SJZ94942.1"/>
    <property type="molecule type" value="Genomic_DNA"/>
</dbReference>
<organism evidence="2 3">
    <name type="scientific">Enhydrobacter aerosaccus</name>
    <dbReference type="NCBI Taxonomy" id="225324"/>
    <lineage>
        <taxon>Bacteria</taxon>
        <taxon>Pseudomonadati</taxon>
        <taxon>Pseudomonadota</taxon>
        <taxon>Alphaproteobacteria</taxon>
        <taxon>Hyphomicrobiales</taxon>
        <taxon>Enhydrobacter</taxon>
    </lineage>
</organism>